<evidence type="ECO:0000256" key="2">
    <source>
        <dbReference type="SAM" id="MobiDB-lite"/>
    </source>
</evidence>
<dbReference type="Gene3D" id="1.10.238.10">
    <property type="entry name" value="EF-hand"/>
    <property type="match status" value="1"/>
</dbReference>
<dbReference type="InterPro" id="IPR011992">
    <property type="entry name" value="EF-hand-dom_pair"/>
</dbReference>
<comment type="caution">
    <text evidence="4">The sequence shown here is derived from an EMBL/GenBank/DDBJ whole genome shotgun (WGS) entry which is preliminary data.</text>
</comment>
<dbReference type="Pfam" id="PF13499">
    <property type="entry name" value="EF-hand_7"/>
    <property type="match status" value="1"/>
</dbReference>
<organism evidence="4 5">
    <name type="scientific">Chlorella ohadii</name>
    <dbReference type="NCBI Taxonomy" id="2649997"/>
    <lineage>
        <taxon>Eukaryota</taxon>
        <taxon>Viridiplantae</taxon>
        <taxon>Chlorophyta</taxon>
        <taxon>core chlorophytes</taxon>
        <taxon>Trebouxiophyceae</taxon>
        <taxon>Chlorellales</taxon>
        <taxon>Chlorellaceae</taxon>
        <taxon>Chlorella clade</taxon>
        <taxon>Chlorella</taxon>
    </lineage>
</organism>
<feature type="region of interest" description="Disordered" evidence="2">
    <location>
        <begin position="76"/>
        <end position="115"/>
    </location>
</feature>
<feature type="compositionally biased region" description="Low complexity" evidence="2">
    <location>
        <begin position="76"/>
        <end position="86"/>
    </location>
</feature>
<evidence type="ECO:0000259" key="3">
    <source>
        <dbReference type="PROSITE" id="PS50222"/>
    </source>
</evidence>
<keyword evidence="5" id="KW-1185">Reference proteome</keyword>
<dbReference type="InterPro" id="IPR043520">
    <property type="entry name" value="SPT21"/>
</dbReference>
<dbReference type="PROSITE" id="PS50222">
    <property type="entry name" value="EF_HAND_2"/>
    <property type="match status" value="2"/>
</dbReference>
<gene>
    <name evidence="4" type="ORF">COHA_004976</name>
</gene>
<keyword evidence="1" id="KW-0106">Calcium</keyword>
<dbReference type="Proteomes" id="UP001205105">
    <property type="component" value="Unassembled WGS sequence"/>
</dbReference>
<feature type="compositionally biased region" description="Gly residues" evidence="2">
    <location>
        <begin position="100"/>
        <end position="110"/>
    </location>
</feature>
<reference evidence="4" key="1">
    <citation type="submission" date="2020-11" db="EMBL/GenBank/DDBJ databases">
        <title>Chlorella ohadii genome sequencing and assembly.</title>
        <authorList>
            <person name="Murik O."/>
            <person name="Treves H."/>
            <person name="Kedem I."/>
            <person name="Shotland Y."/>
            <person name="Kaplan A."/>
        </authorList>
    </citation>
    <scope>NUCLEOTIDE SEQUENCE</scope>
    <source>
        <strain evidence="4">1</strain>
    </source>
</reference>
<sequence>MRSQQVAASARQDGSGAIDAEELDAAFKLLGLSVSRREVEAMLAEVDRDGSGEVEYAEFLEIMTIQLAKLAEQKEAAATGRAKTAAGSGGGKAPPAQGRAGSGDGEGGNGDAAAGDASAAAAAVLPFDLVATAYRRKKLMGALAEDDK</sequence>
<dbReference type="PANTHER" id="PTHR47500">
    <property type="entry name" value="EF-HAND CALCIUM-BINDING DOMAIN-CONTAINING PROTEIN"/>
    <property type="match status" value="1"/>
</dbReference>
<accession>A0AAD5DRW3</accession>
<dbReference type="GO" id="GO:0005509">
    <property type="term" value="F:calcium ion binding"/>
    <property type="evidence" value="ECO:0007669"/>
    <property type="project" value="InterPro"/>
</dbReference>
<dbReference type="PROSITE" id="PS00018">
    <property type="entry name" value="EF_HAND_1"/>
    <property type="match status" value="1"/>
</dbReference>
<dbReference type="AlphaFoldDB" id="A0AAD5DRW3"/>
<dbReference type="CDD" id="cd00051">
    <property type="entry name" value="EFh"/>
    <property type="match status" value="1"/>
</dbReference>
<dbReference type="SUPFAM" id="SSF47473">
    <property type="entry name" value="EF-hand"/>
    <property type="match status" value="1"/>
</dbReference>
<feature type="domain" description="EF-hand" evidence="3">
    <location>
        <begin position="34"/>
        <end position="69"/>
    </location>
</feature>
<dbReference type="EMBL" id="JADXDR010000064">
    <property type="protein sequence ID" value="KAI7841358.1"/>
    <property type="molecule type" value="Genomic_DNA"/>
</dbReference>
<name>A0AAD5DRW3_9CHLO</name>
<evidence type="ECO:0000313" key="5">
    <source>
        <dbReference type="Proteomes" id="UP001205105"/>
    </source>
</evidence>
<proteinExistence type="predicted"/>
<feature type="domain" description="EF-hand" evidence="3">
    <location>
        <begin position="12"/>
        <end position="33"/>
    </location>
</feature>
<dbReference type="InterPro" id="IPR018247">
    <property type="entry name" value="EF_Hand_1_Ca_BS"/>
</dbReference>
<dbReference type="InterPro" id="IPR002048">
    <property type="entry name" value="EF_hand_dom"/>
</dbReference>
<dbReference type="SMART" id="SM00054">
    <property type="entry name" value="EFh"/>
    <property type="match status" value="2"/>
</dbReference>
<dbReference type="PANTHER" id="PTHR47500:SF3">
    <property type="entry name" value="EF-HAND DOMAIN-CONTAINING PROTEIN"/>
    <property type="match status" value="1"/>
</dbReference>
<protein>
    <recommendedName>
        <fullName evidence="3">EF-hand domain-containing protein</fullName>
    </recommendedName>
</protein>
<evidence type="ECO:0000256" key="1">
    <source>
        <dbReference type="ARBA" id="ARBA00022837"/>
    </source>
</evidence>
<evidence type="ECO:0000313" key="4">
    <source>
        <dbReference type="EMBL" id="KAI7841358.1"/>
    </source>
</evidence>